<reference evidence="20 21" key="1">
    <citation type="journal article" date="2014" name="Front. Genet.">
        <title>Genome and metabolic network of "Candidatus Phaeomarinobacter ectocarpi" Ec32, a new candidate genus of Alphaproteobacteria frequently associated with brown algae.</title>
        <authorList>
            <person name="Dittami S.M."/>
            <person name="Barbeyron T."/>
            <person name="Boyen C."/>
            <person name="Cambefort J."/>
            <person name="Collet G."/>
            <person name="Delage L."/>
            <person name="Gobet A."/>
            <person name="Groisillier A."/>
            <person name="Leblanc C."/>
            <person name="Michel G."/>
            <person name="Scornet D."/>
            <person name="Siegel A."/>
            <person name="Tapia J.E."/>
            <person name="Tonon T."/>
        </authorList>
    </citation>
    <scope>NUCLEOTIDE SEQUENCE [LARGE SCALE GENOMIC DNA]</scope>
    <source>
        <strain evidence="20 21">Ec32</strain>
    </source>
</reference>
<dbReference type="InterPro" id="IPR018136">
    <property type="entry name" value="Aconitase_4Fe-4S_BS"/>
</dbReference>
<evidence type="ECO:0000256" key="8">
    <source>
        <dbReference type="ARBA" id="ARBA00022485"/>
    </source>
</evidence>
<keyword evidence="14 16" id="KW-0456">Lyase</keyword>
<comment type="pathway">
    <text evidence="5">Organic acid metabolism; propanoate degradation.</text>
</comment>
<feature type="domain" description="Aconitase/3-isopropylmalate dehydratase large subunit alpha/beta/alpha" evidence="18">
    <location>
        <begin position="99"/>
        <end position="594"/>
    </location>
</feature>
<keyword evidence="13 16" id="KW-0411">Iron-sulfur</keyword>
<dbReference type="Proteomes" id="UP000032160">
    <property type="component" value="Chromosome I"/>
</dbReference>
<accession>X5MCU1</accession>
<comment type="cofactor">
    <cofactor evidence="2">
        <name>[4Fe-4S] cluster</name>
        <dbReference type="ChEBI" id="CHEBI:49883"/>
    </cofactor>
</comment>
<dbReference type="GO" id="GO:0003723">
    <property type="term" value="F:RNA binding"/>
    <property type="evidence" value="ECO:0007669"/>
    <property type="project" value="UniProtKB-KW"/>
</dbReference>
<dbReference type="CDD" id="cd01580">
    <property type="entry name" value="AcnA_IRP_Swivel"/>
    <property type="match status" value="1"/>
</dbReference>
<dbReference type="Gene3D" id="3.20.19.10">
    <property type="entry name" value="Aconitase, domain 4"/>
    <property type="match status" value="1"/>
</dbReference>
<keyword evidence="12 16" id="KW-0408">Iron</keyword>
<dbReference type="FunFam" id="3.20.19.10:FF:000001">
    <property type="entry name" value="Aconitate hydratase"/>
    <property type="match status" value="1"/>
</dbReference>
<evidence type="ECO:0000256" key="5">
    <source>
        <dbReference type="ARBA" id="ARBA00005026"/>
    </source>
</evidence>
<dbReference type="InterPro" id="IPR006249">
    <property type="entry name" value="Aconitase/IRP2"/>
</dbReference>
<dbReference type="InterPro" id="IPR000573">
    <property type="entry name" value="AconitaseA/IPMdHydase_ssu_swvl"/>
</dbReference>
<evidence type="ECO:0000256" key="15">
    <source>
        <dbReference type="ARBA" id="ARBA00023501"/>
    </source>
</evidence>
<evidence type="ECO:0000256" key="13">
    <source>
        <dbReference type="ARBA" id="ARBA00023014"/>
    </source>
</evidence>
<dbReference type="InterPro" id="IPR015928">
    <property type="entry name" value="Aconitase/3IPM_dehydase_swvl"/>
</dbReference>
<feature type="compositionally biased region" description="Low complexity" evidence="17">
    <location>
        <begin position="11"/>
        <end position="20"/>
    </location>
</feature>
<evidence type="ECO:0000256" key="2">
    <source>
        <dbReference type="ARBA" id="ARBA00001966"/>
    </source>
</evidence>
<dbReference type="AlphaFoldDB" id="X5MCU1"/>
<dbReference type="Gene3D" id="6.10.190.10">
    <property type="match status" value="1"/>
</dbReference>
<evidence type="ECO:0000256" key="4">
    <source>
        <dbReference type="ARBA" id="ARBA00004717"/>
    </source>
</evidence>
<dbReference type="STRING" id="1458461.BN1012_Phect1328"/>
<dbReference type="PATRIC" id="fig|1458461.3.peg.1327"/>
<dbReference type="FunFam" id="3.30.499.10:FF:000002">
    <property type="entry name" value="Aconitate hydratase"/>
    <property type="match status" value="1"/>
</dbReference>
<dbReference type="NCBIfam" id="NF009520">
    <property type="entry name" value="PRK12881.1"/>
    <property type="match status" value="1"/>
</dbReference>
<evidence type="ECO:0000313" key="20">
    <source>
        <dbReference type="EMBL" id="CDO59542.1"/>
    </source>
</evidence>
<dbReference type="GO" id="GO:0047456">
    <property type="term" value="F:2-methylisocitrate dehydratase activity"/>
    <property type="evidence" value="ECO:0007669"/>
    <property type="project" value="UniProtKB-EC"/>
</dbReference>
<evidence type="ECO:0000256" key="17">
    <source>
        <dbReference type="SAM" id="MobiDB-lite"/>
    </source>
</evidence>
<keyword evidence="8 16" id="KW-0004">4Fe-4S</keyword>
<dbReference type="SUPFAM" id="SSF52016">
    <property type="entry name" value="LeuD/IlvD-like"/>
    <property type="match status" value="1"/>
</dbReference>
<dbReference type="EC" id="4.2.1.3" evidence="16"/>
<dbReference type="SUPFAM" id="SSF53732">
    <property type="entry name" value="Aconitase iron-sulfur domain"/>
    <property type="match status" value="1"/>
</dbReference>
<comment type="similarity">
    <text evidence="6 16">Belongs to the aconitase/IPM isomerase family.</text>
</comment>
<dbReference type="GO" id="GO:0006099">
    <property type="term" value="P:tricarboxylic acid cycle"/>
    <property type="evidence" value="ECO:0007669"/>
    <property type="project" value="UniProtKB-UniPathway"/>
</dbReference>
<comment type="pathway">
    <text evidence="4">Carbohydrate metabolism; tricarboxylic acid cycle; isocitrate from oxaloacetate: step 2/2.</text>
</comment>
<dbReference type="Pfam" id="PF00694">
    <property type="entry name" value="Aconitase_C"/>
    <property type="match status" value="1"/>
</dbReference>
<evidence type="ECO:0000313" key="21">
    <source>
        <dbReference type="Proteomes" id="UP000032160"/>
    </source>
</evidence>
<dbReference type="UniPathway" id="UPA00223">
    <property type="reaction ID" value="UER00718"/>
</dbReference>
<dbReference type="CDD" id="cd01586">
    <property type="entry name" value="AcnA_IRP"/>
    <property type="match status" value="1"/>
</dbReference>
<evidence type="ECO:0000256" key="12">
    <source>
        <dbReference type="ARBA" id="ARBA00023004"/>
    </source>
</evidence>
<dbReference type="Pfam" id="PF00330">
    <property type="entry name" value="Aconitase"/>
    <property type="match status" value="1"/>
</dbReference>
<evidence type="ECO:0000259" key="18">
    <source>
        <dbReference type="Pfam" id="PF00330"/>
    </source>
</evidence>
<protein>
    <recommendedName>
        <fullName evidence="16">Aconitate hydratase</fullName>
        <shortName evidence="16">Aconitase</shortName>
        <ecNumber evidence="16">4.2.1.3</ecNumber>
    </recommendedName>
</protein>
<dbReference type="Gene3D" id="3.30.499.10">
    <property type="entry name" value="Aconitase, domain 3"/>
    <property type="match status" value="2"/>
</dbReference>
<organism evidence="20 21">
    <name type="scientific">Candidatus Phaeomarinibacter ectocarpi</name>
    <dbReference type="NCBI Taxonomy" id="1458461"/>
    <lineage>
        <taxon>Bacteria</taxon>
        <taxon>Pseudomonadati</taxon>
        <taxon>Pseudomonadota</taxon>
        <taxon>Alphaproteobacteria</taxon>
        <taxon>Hyphomicrobiales</taxon>
        <taxon>Parvibaculaceae</taxon>
        <taxon>Candidatus Phaeomarinibacter</taxon>
    </lineage>
</organism>
<dbReference type="PRINTS" id="PR00415">
    <property type="entry name" value="ACONITASE"/>
</dbReference>
<keyword evidence="11" id="KW-0694">RNA-binding</keyword>
<proteinExistence type="inferred from homology"/>
<dbReference type="InterPro" id="IPR001030">
    <property type="entry name" value="Acoase/IPM_deHydtase_lsu_aba"/>
</dbReference>
<dbReference type="FunFam" id="3.30.499.10:FF:000020">
    <property type="entry name" value="Aconitate hydratase A"/>
    <property type="match status" value="1"/>
</dbReference>
<evidence type="ECO:0000256" key="11">
    <source>
        <dbReference type="ARBA" id="ARBA00022884"/>
    </source>
</evidence>
<dbReference type="InterPro" id="IPR036008">
    <property type="entry name" value="Aconitase_4Fe-4S_dom"/>
</dbReference>
<dbReference type="NCBIfam" id="NF006757">
    <property type="entry name" value="PRK09277.1"/>
    <property type="match status" value="1"/>
</dbReference>
<comment type="function">
    <text evidence="3">Involved in the catabolism of short chain fatty acids (SCFA) via the tricarboxylic acid (TCA)(acetyl degradation route) and probably the 2-methylcitrate cycle I (propionate degradation route). Catalyzes the reversible isomerization of citrate to isocitrate via cis-aconitate. Could catalyze the hydration of 2-methyl-cis-aconitate to yield (2R,3S)-2-methylisocitrate. The apo form of AcnA functions as a RNA-binding regulatory protein.</text>
</comment>
<dbReference type="PROSITE" id="PS01244">
    <property type="entry name" value="ACONITASE_2"/>
    <property type="match status" value="1"/>
</dbReference>
<dbReference type="InterPro" id="IPR015931">
    <property type="entry name" value="Acnase/IPM_dHydase_lsu_aba_1/3"/>
</dbReference>
<sequence length="926" mass="100357">MAPAKKKAAKKSATPAKTPKGVAPVSLDSFKCRKTLKVGNKSYEYFSLKDAEKNGLKNITRLPYSLKVLLENLLRYEDGRSVKKADIEAMAKWLTRRKSSKEIAFRPARVLMQDFTGVPGVVDLAAMRDAMAAAGGNPDKINPLAPVDLVIDHSVMVDHFGGKDSFKKNVNVEYERNGERYEFLRWGSEAFNNLRVVPPGTGICHQVNLEYLAQTVWTKKEKRAAAGGKTKTVEVAYPDSLVGTDSHTTMVNGLSVLGWGVGGIEAEAAMLGQPISMLIPEVIGMKLTGKMAEGITATDLVLTVTEMLRARGVVGKFVEFYGPGLDHLSLEDQATLSNMAPEYGATCGFFPIDAETLRYLKATGRKKARVDLVEAYAKKQGMFRTSKSEDPIFTDSLHLDLSSVVPSLAGPKRPQDRVALSDIADSFAGSMVNEFKKADDGFQRAKVDGTDYTIGHGDVVIAAITSCTNTSNPSVLMAAGLVAQKANKLGLKTKPWVKPSLAPGSQVVTEYLKDAGLQKELDKLGFNLVGYGCTTCIGNSGPLPAPISKAIHEADLVATSVLSGNRNFEGRVSPDVRANYLASPPLVVAYALAGSVNVNLTKEPIGQDKKGNDVYLKDIWPTSLEIAEAVRKSVTQKMFRERYADVFKGDPQWRKIKVTGGKTYNWNKKSTYVQNPPYFEGMTADPAAVEPIKDARILGLFGDSITTDHISPAGSIKADSPAGDYLKANKVKPADFNSYGSRRGNHEVMMRGTFANIRIKNQMVPGVEGGVTVHYPSGDGMPIYDAAMKYAESGNKLVVFGGKEYGTGSSRDWAAKGTKLLGVEAVIVESFERIHRSNLVGMGVLPLQFEDGMSWSKLGLNGSETVTITGNEKGIKPRMTLTLEITDTKGATKKVPVLCRIDTADEVDYYENGGILHFVLRNLMAS</sequence>
<feature type="domain" description="Aconitase A/isopropylmalate dehydratase small subunit swivel" evidence="19">
    <location>
        <begin position="725"/>
        <end position="851"/>
    </location>
</feature>
<dbReference type="PROSITE" id="PS00450">
    <property type="entry name" value="ACONITASE_1"/>
    <property type="match status" value="1"/>
</dbReference>
<comment type="catalytic activity">
    <reaction evidence="15 16">
        <text>citrate = D-threo-isocitrate</text>
        <dbReference type="Rhea" id="RHEA:10336"/>
        <dbReference type="ChEBI" id="CHEBI:15562"/>
        <dbReference type="ChEBI" id="CHEBI:16947"/>
        <dbReference type="EC" id="4.2.1.3"/>
    </reaction>
</comment>
<evidence type="ECO:0000256" key="1">
    <source>
        <dbReference type="ARBA" id="ARBA00000118"/>
    </source>
</evidence>
<evidence type="ECO:0000256" key="14">
    <source>
        <dbReference type="ARBA" id="ARBA00023239"/>
    </source>
</evidence>
<dbReference type="GO" id="GO:0051539">
    <property type="term" value="F:4 iron, 4 sulfur cluster binding"/>
    <property type="evidence" value="ECO:0007669"/>
    <property type="project" value="UniProtKB-KW"/>
</dbReference>
<keyword evidence="10" id="KW-0479">Metal-binding</keyword>
<evidence type="ECO:0000256" key="3">
    <source>
        <dbReference type="ARBA" id="ARBA00002737"/>
    </source>
</evidence>
<gene>
    <name evidence="20" type="ORF">BN1012_Phect1328</name>
</gene>
<keyword evidence="21" id="KW-1185">Reference proteome</keyword>
<dbReference type="NCBIfam" id="TIGR01341">
    <property type="entry name" value="aconitase_1"/>
    <property type="match status" value="1"/>
</dbReference>
<name>X5MCU1_9HYPH</name>
<dbReference type="GO" id="GO:0046872">
    <property type="term" value="F:metal ion binding"/>
    <property type="evidence" value="ECO:0007669"/>
    <property type="project" value="UniProtKB-KW"/>
</dbReference>
<evidence type="ECO:0000256" key="16">
    <source>
        <dbReference type="RuleBase" id="RU361275"/>
    </source>
</evidence>
<evidence type="ECO:0000256" key="9">
    <source>
        <dbReference type="ARBA" id="ARBA00022532"/>
    </source>
</evidence>
<evidence type="ECO:0000256" key="6">
    <source>
        <dbReference type="ARBA" id="ARBA00007185"/>
    </source>
</evidence>
<dbReference type="GO" id="GO:0003994">
    <property type="term" value="F:aconitate hydratase activity"/>
    <property type="evidence" value="ECO:0007669"/>
    <property type="project" value="UniProtKB-EC"/>
</dbReference>
<evidence type="ECO:0000259" key="19">
    <source>
        <dbReference type="Pfam" id="PF00694"/>
    </source>
</evidence>
<evidence type="ECO:0000256" key="10">
    <source>
        <dbReference type="ARBA" id="ARBA00022723"/>
    </source>
</evidence>
<dbReference type="EMBL" id="HG966617">
    <property type="protein sequence ID" value="CDO59542.1"/>
    <property type="molecule type" value="Genomic_DNA"/>
</dbReference>
<comment type="catalytic activity">
    <reaction evidence="1">
        <text>(2S,3R)-3-hydroxybutane-1,2,3-tricarboxylate = 2-methyl-cis-aconitate + H2O</text>
        <dbReference type="Rhea" id="RHEA:17941"/>
        <dbReference type="ChEBI" id="CHEBI:15377"/>
        <dbReference type="ChEBI" id="CHEBI:57429"/>
        <dbReference type="ChEBI" id="CHEBI:57872"/>
        <dbReference type="EC" id="4.2.1.99"/>
    </reaction>
</comment>
<comment type="function">
    <text evidence="16">Catalyzes the isomerization of citrate to isocitrate via cis-aconitate.</text>
</comment>
<dbReference type="KEGG" id="pect:BN1012_Phect1328"/>
<dbReference type="PANTHER" id="PTHR11670">
    <property type="entry name" value="ACONITASE/IRON-RESPONSIVE ELEMENT FAMILY MEMBER"/>
    <property type="match status" value="1"/>
</dbReference>
<evidence type="ECO:0000256" key="7">
    <source>
        <dbReference type="ARBA" id="ARBA00011245"/>
    </source>
</evidence>
<comment type="subunit">
    <text evidence="7">Monomer.</text>
</comment>
<dbReference type="HOGENOM" id="CLU_013476_2_1_5"/>
<feature type="region of interest" description="Disordered" evidence="17">
    <location>
        <begin position="1"/>
        <end position="23"/>
    </location>
</feature>
<keyword evidence="9" id="KW-0816">Tricarboxylic acid cycle</keyword>
<dbReference type="InterPro" id="IPR044137">
    <property type="entry name" value="AcnA_IRP_Swivel"/>
</dbReference>
<feature type="compositionally biased region" description="Basic residues" evidence="17">
    <location>
        <begin position="1"/>
        <end position="10"/>
    </location>
</feature>